<reference evidence="1" key="1">
    <citation type="journal article" date="2022" name="bioRxiv">
        <title>Sequencing and chromosome-scale assembly of the giantPleurodeles waltlgenome.</title>
        <authorList>
            <person name="Brown T."/>
            <person name="Elewa A."/>
            <person name="Iarovenko S."/>
            <person name="Subramanian E."/>
            <person name="Araus A.J."/>
            <person name="Petzold A."/>
            <person name="Susuki M."/>
            <person name="Suzuki K.-i.T."/>
            <person name="Hayashi T."/>
            <person name="Toyoda A."/>
            <person name="Oliveira C."/>
            <person name="Osipova E."/>
            <person name="Leigh N.D."/>
            <person name="Simon A."/>
            <person name="Yun M.H."/>
        </authorList>
    </citation>
    <scope>NUCLEOTIDE SEQUENCE</scope>
    <source>
        <strain evidence="1">20211129_DDA</strain>
        <tissue evidence="1">Liver</tissue>
    </source>
</reference>
<dbReference type="AlphaFoldDB" id="A0AAV7RXG0"/>
<comment type="caution">
    <text evidence="1">The sequence shown here is derived from an EMBL/GenBank/DDBJ whole genome shotgun (WGS) entry which is preliminary data.</text>
</comment>
<dbReference type="Proteomes" id="UP001066276">
    <property type="component" value="Chromosome 5"/>
</dbReference>
<gene>
    <name evidence="1" type="ORF">NDU88_008253</name>
</gene>
<evidence type="ECO:0000313" key="2">
    <source>
        <dbReference type="Proteomes" id="UP001066276"/>
    </source>
</evidence>
<proteinExistence type="predicted"/>
<organism evidence="1 2">
    <name type="scientific">Pleurodeles waltl</name>
    <name type="common">Iberian ribbed newt</name>
    <dbReference type="NCBI Taxonomy" id="8319"/>
    <lineage>
        <taxon>Eukaryota</taxon>
        <taxon>Metazoa</taxon>
        <taxon>Chordata</taxon>
        <taxon>Craniata</taxon>
        <taxon>Vertebrata</taxon>
        <taxon>Euteleostomi</taxon>
        <taxon>Amphibia</taxon>
        <taxon>Batrachia</taxon>
        <taxon>Caudata</taxon>
        <taxon>Salamandroidea</taxon>
        <taxon>Salamandridae</taxon>
        <taxon>Pleurodelinae</taxon>
        <taxon>Pleurodeles</taxon>
    </lineage>
</organism>
<evidence type="ECO:0000313" key="1">
    <source>
        <dbReference type="EMBL" id="KAJ1155523.1"/>
    </source>
</evidence>
<name>A0AAV7RXG0_PLEWA</name>
<keyword evidence="2" id="KW-1185">Reference proteome</keyword>
<protein>
    <submittedName>
        <fullName evidence="1">Uncharacterized protein</fullName>
    </submittedName>
</protein>
<accession>A0AAV7RXG0</accession>
<sequence length="110" mass="11411">MIAGGPTLLKGDHAGGFLKGSGRSVLPVQLERPRWGMPEGQLLLDPACSAGEAALGIPEGLQSLDPAYLDEEAVQQDLLNAAAARCPCSTLKLVGWSSLGARLSTNKQNS</sequence>
<dbReference type="EMBL" id="JANPWB010000009">
    <property type="protein sequence ID" value="KAJ1155523.1"/>
    <property type="molecule type" value="Genomic_DNA"/>
</dbReference>